<feature type="region of interest" description="Disordered" evidence="1">
    <location>
        <begin position="45"/>
        <end position="68"/>
    </location>
</feature>
<evidence type="ECO:0000256" key="1">
    <source>
        <dbReference type="SAM" id="MobiDB-lite"/>
    </source>
</evidence>
<evidence type="ECO:0000313" key="4">
    <source>
        <dbReference type="WBParaSite" id="HPLM_0001705401-mRNA-1"/>
    </source>
</evidence>
<reference evidence="2 3" key="2">
    <citation type="submission" date="2018-11" db="EMBL/GenBank/DDBJ databases">
        <authorList>
            <consortium name="Pathogen Informatics"/>
        </authorList>
    </citation>
    <scope>NUCLEOTIDE SEQUENCE [LARGE SCALE GENOMIC DNA]</scope>
    <source>
        <strain evidence="2 3">MHpl1</strain>
    </source>
</reference>
<gene>
    <name evidence="2" type="ORF">HPLM_LOCUS17046</name>
</gene>
<evidence type="ECO:0000313" key="3">
    <source>
        <dbReference type="Proteomes" id="UP000268014"/>
    </source>
</evidence>
<dbReference type="EMBL" id="UZAF01019733">
    <property type="protein sequence ID" value="VDO63066.1"/>
    <property type="molecule type" value="Genomic_DNA"/>
</dbReference>
<keyword evidence="3" id="KW-1185">Reference proteome</keyword>
<feature type="region of interest" description="Disordered" evidence="1">
    <location>
        <begin position="1"/>
        <end position="28"/>
    </location>
</feature>
<name>A0A0N4WYT5_HAEPC</name>
<accession>A0A0N4WYT5</accession>
<feature type="compositionally biased region" description="Basic and acidic residues" evidence="1">
    <location>
        <begin position="48"/>
        <end position="68"/>
    </location>
</feature>
<reference evidence="4" key="1">
    <citation type="submission" date="2017-02" db="UniProtKB">
        <authorList>
            <consortium name="WormBaseParasite"/>
        </authorList>
    </citation>
    <scope>IDENTIFICATION</scope>
</reference>
<dbReference type="Proteomes" id="UP000268014">
    <property type="component" value="Unassembled WGS sequence"/>
</dbReference>
<organism evidence="4">
    <name type="scientific">Haemonchus placei</name>
    <name type="common">Barber's pole worm</name>
    <dbReference type="NCBI Taxonomy" id="6290"/>
    <lineage>
        <taxon>Eukaryota</taxon>
        <taxon>Metazoa</taxon>
        <taxon>Ecdysozoa</taxon>
        <taxon>Nematoda</taxon>
        <taxon>Chromadorea</taxon>
        <taxon>Rhabditida</taxon>
        <taxon>Rhabditina</taxon>
        <taxon>Rhabditomorpha</taxon>
        <taxon>Strongyloidea</taxon>
        <taxon>Trichostrongylidae</taxon>
        <taxon>Haemonchus</taxon>
    </lineage>
</organism>
<dbReference type="WBParaSite" id="HPLM_0001705401-mRNA-1">
    <property type="protein sequence ID" value="HPLM_0001705401-mRNA-1"/>
    <property type="gene ID" value="HPLM_0001705401"/>
</dbReference>
<evidence type="ECO:0000313" key="2">
    <source>
        <dbReference type="EMBL" id="VDO63066.1"/>
    </source>
</evidence>
<sequence>MDNGNPMGEGERRVYEEEEVSSIQDNAEYMRRVQEVGEEEKVDLISGRADEKTEKGEARFEFGKKLSE</sequence>
<dbReference type="AlphaFoldDB" id="A0A0N4WYT5"/>
<proteinExistence type="predicted"/>
<protein>
    <submittedName>
        <fullName evidence="4">DUF4025 domain-containing protein</fullName>
    </submittedName>
</protein>